<dbReference type="AlphaFoldDB" id="A0A5C6E5E4"/>
<evidence type="ECO:0000313" key="2">
    <source>
        <dbReference type="Proteomes" id="UP000315471"/>
    </source>
</evidence>
<organism evidence="1 2">
    <name type="scientific">Novipirellula aureliae</name>
    <dbReference type="NCBI Taxonomy" id="2527966"/>
    <lineage>
        <taxon>Bacteria</taxon>
        <taxon>Pseudomonadati</taxon>
        <taxon>Planctomycetota</taxon>
        <taxon>Planctomycetia</taxon>
        <taxon>Pirellulales</taxon>
        <taxon>Pirellulaceae</taxon>
        <taxon>Novipirellula</taxon>
    </lineage>
</organism>
<dbReference type="Proteomes" id="UP000315471">
    <property type="component" value="Unassembled WGS sequence"/>
</dbReference>
<proteinExistence type="predicted"/>
<reference evidence="1 2" key="1">
    <citation type="submission" date="2019-02" db="EMBL/GenBank/DDBJ databases">
        <title>Deep-cultivation of Planctomycetes and their phenomic and genomic characterization uncovers novel biology.</title>
        <authorList>
            <person name="Wiegand S."/>
            <person name="Jogler M."/>
            <person name="Boedeker C."/>
            <person name="Pinto D."/>
            <person name="Vollmers J."/>
            <person name="Rivas-Marin E."/>
            <person name="Kohn T."/>
            <person name="Peeters S.H."/>
            <person name="Heuer A."/>
            <person name="Rast P."/>
            <person name="Oberbeckmann S."/>
            <person name="Bunk B."/>
            <person name="Jeske O."/>
            <person name="Meyerdierks A."/>
            <person name="Storesund J.E."/>
            <person name="Kallscheuer N."/>
            <person name="Luecker S."/>
            <person name="Lage O.M."/>
            <person name="Pohl T."/>
            <person name="Merkel B.J."/>
            <person name="Hornburger P."/>
            <person name="Mueller R.-W."/>
            <person name="Bruemmer F."/>
            <person name="Labrenz M."/>
            <person name="Spormann A.M."/>
            <person name="Op Den Camp H."/>
            <person name="Overmann J."/>
            <person name="Amann R."/>
            <person name="Jetten M.S.M."/>
            <person name="Mascher T."/>
            <person name="Medema M.H."/>
            <person name="Devos D.P."/>
            <person name="Kaster A.-K."/>
            <person name="Ovreas L."/>
            <person name="Rohde M."/>
            <person name="Galperin M.Y."/>
            <person name="Jogler C."/>
        </authorList>
    </citation>
    <scope>NUCLEOTIDE SEQUENCE [LARGE SCALE GENOMIC DNA]</scope>
    <source>
        <strain evidence="1 2">Q31b</strain>
    </source>
</reference>
<comment type="caution">
    <text evidence="1">The sequence shown here is derived from an EMBL/GenBank/DDBJ whole genome shotgun (WGS) entry which is preliminary data.</text>
</comment>
<name>A0A5C6E5E4_9BACT</name>
<protein>
    <submittedName>
        <fullName evidence="1">Uncharacterized protein</fullName>
    </submittedName>
</protein>
<sequence length="95" mass="10084">MADPKGIHLIVNLSASQTRRRLKGFGHGVRKIQSAGKNQAIIIHTATGEHLMELEAKFADVGSVNGRSSVCERSADNRGLSTAANTGHFPGVPHT</sequence>
<evidence type="ECO:0000313" key="1">
    <source>
        <dbReference type="EMBL" id="TWU44162.1"/>
    </source>
</evidence>
<accession>A0A5C6E5E4</accession>
<dbReference type="EMBL" id="SJPY01000002">
    <property type="protein sequence ID" value="TWU44162.1"/>
    <property type="molecule type" value="Genomic_DNA"/>
</dbReference>
<gene>
    <name evidence="1" type="ORF">Q31b_16980</name>
</gene>
<keyword evidence="2" id="KW-1185">Reference proteome</keyword>